<dbReference type="UniPathway" id="UPA00164"/>
<dbReference type="Gene3D" id="3.20.20.80">
    <property type="entry name" value="Glycosidases"/>
    <property type="match status" value="1"/>
</dbReference>
<dbReference type="Pfam" id="PF02806">
    <property type="entry name" value="Alpha-amylase_C"/>
    <property type="match status" value="1"/>
</dbReference>
<dbReference type="InterPro" id="IPR006048">
    <property type="entry name" value="A-amylase/branching_C"/>
</dbReference>
<dbReference type="EMBL" id="JOKH01000001">
    <property type="protein sequence ID" value="KEQ19459.1"/>
    <property type="molecule type" value="Genomic_DNA"/>
</dbReference>
<comment type="catalytic activity">
    <reaction evidence="1 10">
        <text>Transfers a segment of a (1-&gt;4)-alpha-D-glucan chain to a primary hydroxy group in a similar glucan chain.</text>
        <dbReference type="EC" id="2.4.1.18"/>
    </reaction>
</comment>
<dbReference type="Gene3D" id="2.60.40.10">
    <property type="entry name" value="Immunoglobulins"/>
    <property type="match status" value="2"/>
</dbReference>
<dbReference type="Pfam" id="PF02922">
    <property type="entry name" value="CBM_48"/>
    <property type="match status" value="1"/>
</dbReference>
<dbReference type="FunFam" id="2.60.40.1180:FF:000002">
    <property type="entry name" value="1,4-alpha-glucan branching enzyme GlgB"/>
    <property type="match status" value="1"/>
</dbReference>
<comment type="caution">
    <text evidence="13">The sequence shown here is derived from an EMBL/GenBank/DDBJ whole genome shotgun (WGS) entry which is preliminary data.</text>
</comment>
<dbReference type="GO" id="GO:0004553">
    <property type="term" value="F:hydrolase activity, hydrolyzing O-glycosyl compounds"/>
    <property type="evidence" value="ECO:0007669"/>
    <property type="project" value="InterPro"/>
</dbReference>
<dbReference type="InterPro" id="IPR004193">
    <property type="entry name" value="Glyco_hydro_13_N"/>
</dbReference>
<dbReference type="SUPFAM" id="SSF51011">
    <property type="entry name" value="Glycosyl hydrolase domain"/>
    <property type="match status" value="1"/>
</dbReference>
<dbReference type="InterPro" id="IPR006047">
    <property type="entry name" value="GH13_cat_dom"/>
</dbReference>
<dbReference type="CDD" id="cd02855">
    <property type="entry name" value="E_set_GBE_prok_N"/>
    <property type="match status" value="1"/>
</dbReference>
<keyword evidence="6 10" id="KW-0328">Glycosyltransferase</keyword>
<dbReference type="InterPro" id="IPR054169">
    <property type="entry name" value="GlgB_N"/>
</dbReference>
<evidence type="ECO:0000259" key="12">
    <source>
        <dbReference type="SMART" id="SM00642"/>
    </source>
</evidence>
<dbReference type="InterPro" id="IPR013783">
    <property type="entry name" value="Ig-like_fold"/>
</dbReference>
<dbReference type="SUPFAM" id="SSF51445">
    <property type="entry name" value="(Trans)glycosidases"/>
    <property type="match status" value="1"/>
</dbReference>
<gene>
    <name evidence="10" type="primary">glgB</name>
    <name evidence="13" type="ORF">GZ78_05850</name>
</gene>
<dbReference type="AlphaFoldDB" id="A0A081NLY6"/>
<dbReference type="Gene3D" id="2.60.40.1180">
    <property type="entry name" value="Golgi alpha-mannosidase II"/>
    <property type="match status" value="1"/>
</dbReference>
<dbReference type="GO" id="GO:0043169">
    <property type="term" value="F:cation binding"/>
    <property type="evidence" value="ECO:0007669"/>
    <property type="project" value="InterPro"/>
</dbReference>
<comment type="subunit">
    <text evidence="10">Monomer.</text>
</comment>
<proteinExistence type="inferred from homology"/>
<comment type="pathway">
    <text evidence="3 10">Glycan biosynthesis; glycogen biosynthesis.</text>
</comment>
<dbReference type="NCBIfam" id="NF008967">
    <property type="entry name" value="PRK12313.1"/>
    <property type="match status" value="1"/>
</dbReference>
<dbReference type="Pfam" id="PF22019">
    <property type="entry name" value="GlgB_N"/>
    <property type="match status" value="1"/>
</dbReference>
<dbReference type="GO" id="GO:0005978">
    <property type="term" value="P:glycogen biosynthetic process"/>
    <property type="evidence" value="ECO:0007669"/>
    <property type="project" value="UniProtKB-UniRule"/>
</dbReference>
<dbReference type="PANTHER" id="PTHR43651:SF3">
    <property type="entry name" value="1,4-ALPHA-GLUCAN-BRANCHING ENZYME"/>
    <property type="match status" value="1"/>
</dbReference>
<keyword evidence="14" id="KW-1185">Reference proteome</keyword>
<evidence type="ECO:0000256" key="11">
    <source>
        <dbReference type="PIRSR" id="PIRSR000463-1"/>
    </source>
</evidence>
<evidence type="ECO:0000256" key="1">
    <source>
        <dbReference type="ARBA" id="ARBA00000826"/>
    </source>
</evidence>
<protein>
    <recommendedName>
        <fullName evidence="10">1,4-alpha-glucan branching enzyme GlgB</fullName>
        <ecNumber evidence="10">2.4.1.18</ecNumber>
    </recommendedName>
    <alternativeName>
        <fullName evidence="10">1,4-alpha-D-glucan:1,4-alpha-D-glucan 6-glucosyl-transferase</fullName>
    </alternativeName>
    <alternativeName>
        <fullName evidence="10">Alpha-(1-&gt;4)-glucan branching enzyme</fullName>
    </alternativeName>
    <alternativeName>
        <fullName evidence="10">Glycogen branching enzyme</fullName>
        <shortName evidence="10">BE</shortName>
    </alternativeName>
</protein>
<dbReference type="PANTHER" id="PTHR43651">
    <property type="entry name" value="1,4-ALPHA-GLUCAN-BRANCHING ENZYME"/>
    <property type="match status" value="1"/>
</dbReference>
<comment type="similarity">
    <text evidence="4 10">Belongs to the glycosyl hydrolase 13 family. GlgB subfamily.</text>
</comment>
<evidence type="ECO:0000256" key="9">
    <source>
        <dbReference type="ARBA" id="ARBA00023277"/>
    </source>
</evidence>
<dbReference type="InterPro" id="IPR006407">
    <property type="entry name" value="GlgB"/>
</dbReference>
<dbReference type="HAMAP" id="MF_00685">
    <property type="entry name" value="GlgB"/>
    <property type="match status" value="1"/>
</dbReference>
<dbReference type="Proteomes" id="UP000028073">
    <property type="component" value="Unassembled WGS sequence"/>
</dbReference>
<feature type="domain" description="Glycosyl hydrolase family 13 catalytic" evidence="12">
    <location>
        <begin position="239"/>
        <end position="601"/>
    </location>
</feature>
<feature type="active site" description="Proton donor" evidence="10 11">
    <location>
        <position position="449"/>
    </location>
</feature>
<dbReference type="GO" id="GO:0003844">
    <property type="term" value="F:1,4-alpha-glucan branching enzyme activity"/>
    <property type="evidence" value="ECO:0007669"/>
    <property type="project" value="UniProtKB-UniRule"/>
</dbReference>
<evidence type="ECO:0000313" key="13">
    <source>
        <dbReference type="EMBL" id="KEQ19459.1"/>
    </source>
</evidence>
<dbReference type="FunFam" id="3.20.20.80:FF:000003">
    <property type="entry name" value="1,4-alpha-glucan branching enzyme GlgB"/>
    <property type="match status" value="1"/>
</dbReference>
<evidence type="ECO:0000256" key="2">
    <source>
        <dbReference type="ARBA" id="ARBA00002953"/>
    </source>
</evidence>
<feature type="active site" description="Nucleophile" evidence="10 11">
    <location>
        <position position="396"/>
    </location>
</feature>
<dbReference type="InterPro" id="IPR014756">
    <property type="entry name" value="Ig_E-set"/>
</dbReference>
<dbReference type="EC" id="2.4.1.18" evidence="10"/>
<keyword evidence="7 10" id="KW-0808">Transferase</keyword>
<keyword evidence="8 10" id="KW-0320">Glycogen biosynthesis</keyword>
<evidence type="ECO:0000256" key="8">
    <source>
        <dbReference type="ARBA" id="ARBA00023056"/>
    </source>
</evidence>
<evidence type="ECO:0000256" key="10">
    <source>
        <dbReference type="HAMAP-Rule" id="MF_00685"/>
    </source>
</evidence>
<dbReference type="Pfam" id="PF00128">
    <property type="entry name" value="Alpha-amylase"/>
    <property type="match status" value="2"/>
</dbReference>
<dbReference type="InterPro" id="IPR037439">
    <property type="entry name" value="Branching_enzy"/>
</dbReference>
<dbReference type="eggNOG" id="COG0296">
    <property type="taxonomic scope" value="Bacteria"/>
</dbReference>
<dbReference type="InterPro" id="IPR017853">
    <property type="entry name" value="GH"/>
</dbReference>
<sequence>MLHTHCAIPFSFLGLHGHPSGKGLVLRVWRPDAFRVDVSEYPTGKLMGSMRKSDSGGFELSFPRRRKHFNYQLSVYLEGGGHQKIYDPYQFGEYVLKEEGIDFDALYRHQGAQLQQHSFNARRHVQGVLFRVYAPNARSVSVVGDFNQWDGRLHPMASADDGIWRLFIPELDEGALYKYEIHDAQGNCLPLKADPFGRFSEQWPGLASIVHDEKKYQWQDKGWLDTRGQLYDKPMSIYEVHPGSWQRSPESEPLDYRALAKKLIPYVKKMGFTHIELMPVAEHPLYESWGYQTIGMFAPTSRYGSPDDFKYFVDRCHQAGIGIILDWVPAHFPNDDHGLAKFDGTALYEHPDSRRGWHPDWKTCIYDFGRPWVQDFLISSALYWLDEFHIDGLRVDAVASMLYLDYSRNDGEWEPNIQGGNENLEAISFLKRLNQTLYERFPTAMTIAEESTSFPGVSRPVYDNGLGFGYKWNMGWMHDSLEYMKEETINRKYHHDKITFSTVYAWSENFVLSLSHDEVVYGKGTLLTRMPGDDWQKFANLRTYLTFMYTHPGKKLLFMGGEFGSWHEWNHDKGLDWELVEDSQSLNAGIQKLTRKLNKLYQTCPELYELDCSESGFQWLVSDDRDQSVLAYVRFDSEGHSLVVIHNMTTNVRHGYTFGVPVAGKYKLLLNSDTKEFGGSGVAPGKGIETVHKTNHGFEQSLSLTLPPLASLVLKPV</sequence>
<organism evidence="13 14">
    <name type="scientific">Endozoicomonas numazuensis</name>
    <dbReference type="NCBI Taxonomy" id="1137799"/>
    <lineage>
        <taxon>Bacteria</taxon>
        <taxon>Pseudomonadati</taxon>
        <taxon>Pseudomonadota</taxon>
        <taxon>Gammaproteobacteria</taxon>
        <taxon>Oceanospirillales</taxon>
        <taxon>Endozoicomonadaceae</taxon>
        <taxon>Endozoicomonas</taxon>
    </lineage>
</organism>
<evidence type="ECO:0000256" key="3">
    <source>
        <dbReference type="ARBA" id="ARBA00004964"/>
    </source>
</evidence>
<dbReference type="InterPro" id="IPR013780">
    <property type="entry name" value="Glyco_hydro_b"/>
</dbReference>
<reference evidence="13 14" key="1">
    <citation type="submission" date="2014-06" db="EMBL/GenBank/DDBJ databases">
        <title>Whole Genome Sequences of Three Symbiotic Endozoicomonas Bacteria.</title>
        <authorList>
            <person name="Neave M.J."/>
            <person name="Apprill A."/>
            <person name="Voolstra C.R."/>
        </authorList>
    </citation>
    <scope>NUCLEOTIDE SEQUENCE [LARGE SCALE GENOMIC DNA]</scope>
    <source>
        <strain evidence="13 14">DSM 25634</strain>
    </source>
</reference>
<dbReference type="InterPro" id="IPR044143">
    <property type="entry name" value="GlgB_N_E_set_prok"/>
</dbReference>
<evidence type="ECO:0000313" key="14">
    <source>
        <dbReference type="Proteomes" id="UP000028073"/>
    </source>
</evidence>
<dbReference type="CDD" id="cd11322">
    <property type="entry name" value="AmyAc_Glg_BE"/>
    <property type="match status" value="1"/>
</dbReference>
<dbReference type="SMART" id="SM00642">
    <property type="entry name" value="Aamy"/>
    <property type="match status" value="1"/>
</dbReference>
<evidence type="ECO:0000256" key="4">
    <source>
        <dbReference type="ARBA" id="ARBA00009000"/>
    </source>
</evidence>
<keyword evidence="5 10" id="KW-0321">Glycogen metabolism</keyword>
<dbReference type="PIRSF" id="PIRSF000463">
    <property type="entry name" value="GlgB"/>
    <property type="match status" value="1"/>
</dbReference>
<keyword evidence="9 10" id="KW-0119">Carbohydrate metabolism</keyword>
<dbReference type="GO" id="GO:0005829">
    <property type="term" value="C:cytosol"/>
    <property type="evidence" value="ECO:0007669"/>
    <property type="project" value="TreeGrafter"/>
</dbReference>
<name>A0A081NLY6_9GAMM</name>
<evidence type="ECO:0000256" key="6">
    <source>
        <dbReference type="ARBA" id="ARBA00022676"/>
    </source>
</evidence>
<evidence type="ECO:0000256" key="7">
    <source>
        <dbReference type="ARBA" id="ARBA00022679"/>
    </source>
</evidence>
<dbReference type="STRING" id="1137799.GZ78_05850"/>
<dbReference type="SUPFAM" id="SSF81296">
    <property type="entry name" value="E set domains"/>
    <property type="match status" value="2"/>
</dbReference>
<evidence type="ECO:0000256" key="5">
    <source>
        <dbReference type="ARBA" id="ARBA00022600"/>
    </source>
</evidence>
<dbReference type="NCBIfam" id="NF003811">
    <property type="entry name" value="PRK05402.1"/>
    <property type="match status" value="1"/>
</dbReference>
<accession>A0A081NLY6</accession>
<comment type="function">
    <text evidence="2 10">Catalyzes the formation of the alpha-1,6-glucosidic linkages in glycogen by scission of a 1,4-alpha-linked oligosaccharide from growing alpha-1,4-glucan chains and the subsequent attachment of the oligosaccharide to the alpha-1,6 position.</text>
</comment>
<dbReference type="NCBIfam" id="TIGR01515">
    <property type="entry name" value="branching_enzym"/>
    <property type="match status" value="1"/>
</dbReference>